<protein>
    <submittedName>
        <fullName evidence="2">dTDP-glucose 4,6-dehydratase</fullName>
        <ecNumber evidence="2">4.2.1.46</ecNumber>
    </submittedName>
</protein>
<keyword evidence="2" id="KW-0456">Lyase</keyword>
<evidence type="ECO:0000313" key="2">
    <source>
        <dbReference type="EMBL" id="RDC66378.1"/>
    </source>
</evidence>
<gene>
    <name evidence="2" type="ORF">AHMF7616_05009</name>
</gene>
<feature type="domain" description="NAD-dependent epimerase/dehydratase" evidence="1">
    <location>
        <begin position="3"/>
        <end position="111"/>
    </location>
</feature>
<dbReference type="GO" id="GO:0004029">
    <property type="term" value="F:aldehyde dehydrogenase (NAD+) activity"/>
    <property type="evidence" value="ECO:0007669"/>
    <property type="project" value="TreeGrafter"/>
</dbReference>
<dbReference type="InterPro" id="IPR036291">
    <property type="entry name" value="NAD(P)-bd_dom_sf"/>
</dbReference>
<comment type="caution">
    <text evidence="2">The sequence shown here is derived from an EMBL/GenBank/DDBJ whole genome shotgun (WGS) entry which is preliminary data.</text>
</comment>
<name>A0A369QW38_9BACT</name>
<dbReference type="AlphaFoldDB" id="A0A369QW38"/>
<dbReference type="Gene3D" id="3.40.50.720">
    <property type="entry name" value="NAD(P)-binding Rossmann-like Domain"/>
    <property type="match status" value="1"/>
</dbReference>
<dbReference type="GO" id="GO:0005737">
    <property type="term" value="C:cytoplasm"/>
    <property type="evidence" value="ECO:0007669"/>
    <property type="project" value="TreeGrafter"/>
</dbReference>
<dbReference type="EC" id="4.2.1.46" evidence="2"/>
<organism evidence="2 3">
    <name type="scientific">Adhaeribacter pallidiroseus</name>
    <dbReference type="NCBI Taxonomy" id="2072847"/>
    <lineage>
        <taxon>Bacteria</taxon>
        <taxon>Pseudomonadati</taxon>
        <taxon>Bacteroidota</taxon>
        <taxon>Cytophagia</taxon>
        <taxon>Cytophagales</taxon>
        <taxon>Hymenobacteraceae</taxon>
        <taxon>Adhaeribacter</taxon>
    </lineage>
</organism>
<evidence type="ECO:0000313" key="3">
    <source>
        <dbReference type="Proteomes" id="UP000253919"/>
    </source>
</evidence>
<dbReference type="Proteomes" id="UP000253919">
    <property type="component" value="Unassembled WGS sequence"/>
</dbReference>
<dbReference type="InterPro" id="IPR001509">
    <property type="entry name" value="Epimerase_deHydtase"/>
</dbReference>
<dbReference type="Pfam" id="PF11066">
    <property type="entry name" value="DUF2867"/>
    <property type="match status" value="1"/>
</dbReference>
<accession>A0A369QW38</accession>
<dbReference type="Pfam" id="PF01370">
    <property type="entry name" value="Epimerase"/>
    <property type="match status" value="1"/>
</dbReference>
<dbReference type="EMBL" id="QASA01000001">
    <property type="protein sequence ID" value="RDC66378.1"/>
    <property type="molecule type" value="Genomic_DNA"/>
</dbReference>
<keyword evidence="3" id="KW-1185">Reference proteome</keyword>
<dbReference type="RefSeq" id="WP_115375250.1">
    <property type="nucleotide sequence ID" value="NZ_QASA01000001.1"/>
</dbReference>
<dbReference type="PANTHER" id="PTHR48079">
    <property type="entry name" value="PROTEIN YEEZ"/>
    <property type="match status" value="1"/>
</dbReference>
<dbReference type="OrthoDB" id="9774199at2"/>
<dbReference type="SUPFAM" id="SSF51735">
    <property type="entry name" value="NAD(P)-binding Rossmann-fold domains"/>
    <property type="match status" value="1"/>
</dbReference>
<proteinExistence type="predicted"/>
<dbReference type="PANTHER" id="PTHR48079:SF6">
    <property type="entry name" value="NAD(P)-BINDING DOMAIN-CONTAINING PROTEIN-RELATED"/>
    <property type="match status" value="1"/>
</dbReference>
<dbReference type="InterPro" id="IPR021295">
    <property type="entry name" value="DUF2867"/>
</dbReference>
<dbReference type="InterPro" id="IPR051783">
    <property type="entry name" value="NAD(P)-dependent_oxidoreduct"/>
</dbReference>
<dbReference type="GO" id="GO:0008460">
    <property type="term" value="F:dTDP-glucose 4,6-dehydratase activity"/>
    <property type="evidence" value="ECO:0007669"/>
    <property type="project" value="UniProtKB-EC"/>
</dbReference>
<evidence type="ECO:0000259" key="1">
    <source>
        <dbReference type="Pfam" id="PF01370"/>
    </source>
</evidence>
<reference evidence="2 3" key="1">
    <citation type="submission" date="2018-04" db="EMBL/GenBank/DDBJ databases">
        <title>Adhaeribacter sp. HMF7616 genome sequencing and assembly.</title>
        <authorList>
            <person name="Kang H."/>
            <person name="Kang J."/>
            <person name="Cha I."/>
            <person name="Kim H."/>
            <person name="Joh K."/>
        </authorList>
    </citation>
    <scope>NUCLEOTIDE SEQUENCE [LARGE SCALE GENOMIC DNA]</scope>
    <source>
        <strain evidence="2 3">HMF7616</strain>
    </source>
</reference>
<sequence length="480" mass="54827">MKMLVTGATGYIGKRLVYYLVSLGHEVYGTVRDRNRFAVPESMQPHIHILEADFLNAASLAELPTDFDIAFYLIHSMSTSYRHFNDLEAKTAQNFSEYLKTTACRQIIYLGGIANDAELSRHLNSRKHVEEILTTANIPVTVLRAAIIIGSGSASFEIIRDLVEKLPVMIAPKWLQSRCQPIGIRNVMEYLVGVIDKPETYNKVFDIGGAEILTYKQMLAIFAEVRGLKRWIISVPVLSPKLSSYWLYFVTATSFALARSLVDSMKNEVVCRNLGITDLVPLPLMSYKESVELAFARIAQNEVASSWKDSFSNSESPLRVTEFIQVPEEGCFKDRRDFVFTRSPEAVVNNIFRIGGLQGWYYLDGLWRLRGFIDKLFGGVGLRRGRTNFATLNPGDALDFWRVLHADKKEKRLLLYAEMKLPGEAWLEFKILKKEEQNHLVQTATFRPKGLMGRLYWYSVLPFHYFIFNGMARNLIHYGE</sequence>